<evidence type="ECO:0000313" key="2">
    <source>
        <dbReference type="EMBL" id="KAB8075362.1"/>
    </source>
</evidence>
<dbReference type="AlphaFoldDB" id="A0A5N5X7U5"/>
<dbReference type="GO" id="GO:0003877">
    <property type="term" value="F:ATP:ADP adenylyltransferase activity"/>
    <property type="evidence" value="ECO:0007669"/>
    <property type="project" value="InterPro"/>
</dbReference>
<evidence type="ECO:0000313" key="3">
    <source>
        <dbReference type="Proteomes" id="UP000326565"/>
    </source>
</evidence>
<dbReference type="Gene3D" id="3.30.428.70">
    <property type="match status" value="1"/>
</dbReference>
<gene>
    <name evidence="2" type="ORF">BDV29DRAFT_172086</name>
</gene>
<dbReference type="OrthoDB" id="10267950at2759"/>
<evidence type="ECO:0000259" key="1">
    <source>
        <dbReference type="Pfam" id="PF09830"/>
    </source>
</evidence>
<sequence>MPVSLTKVYTDLLKQATKVGLGRSEHADNAPSRAACPRNMICKDRWTLVIPRRRAAINKQAGVNAIDMLGLIAASTRNEINNRV</sequence>
<dbReference type="Proteomes" id="UP000326565">
    <property type="component" value="Unassembled WGS sequence"/>
</dbReference>
<proteinExistence type="predicted"/>
<keyword evidence="3" id="KW-1185">Reference proteome</keyword>
<name>A0A5N5X7U5_9EURO</name>
<protein>
    <recommendedName>
        <fullName evidence="1">ATP adenylyltransferase C-terminal domain-containing protein</fullName>
    </recommendedName>
</protein>
<feature type="domain" description="ATP adenylyltransferase C-terminal" evidence="1">
    <location>
        <begin position="4"/>
        <end position="81"/>
    </location>
</feature>
<dbReference type="InterPro" id="IPR043171">
    <property type="entry name" value="Ap4A_phos1/2-like"/>
</dbReference>
<reference evidence="2 3" key="1">
    <citation type="submission" date="2019-04" db="EMBL/GenBank/DDBJ databases">
        <title>Friends and foes A comparative genomics study of 23 Aspergillus species from section Flavi.</title>
        <authorList>
            <consortium name="DOE Joint Genome Institute"/>
            <person name="Kjaerbolling I."/>
            <person name="Vesth T."/>
            <person name="Frisvad J.C."/>
            <person name="Nybo J.L."/>
            <person name="Theobald S."/>
            <person name="Kildgaard S."/>
            <person name="Isbrandt T."/>
            <person name="Kuo A."/>
            <person name="Sato A."/>
            <person name="Lyhne E.K."/>
            <person name="Kogle M.E."/>
            <person name="Wiebenga A."/>
            <person name="Kun R.S."/>
            <person name="Lubbers R.J."/>
            <person name="Makela M.R."/>
            <person name="Barry K."/>
            <person name="Chovatia M."/>
            <person name="Clum A."/>
            <person name="Daum C."/>
            <person name="Haridas S."/>
            <person name="He G."/>
            <person name="LaButti K."/>
            <person name="Lipzen A."/>
            <person name="Mondo S."/>
            <person name="Riley R."/>
            <person name="Salamov A."/>
            <person name="Simmons B.A."/>
            <person name="Magnuson J.K."/>
            <person name="Henrissat B."/>
            <person name="Mortensen U.H."/>
            <person name="Larsen T.O."/>
            <person name="Devries R.P."/>
            <person name="Grigoriev I.V."/>
            <person name="Machida M."/>
            <person name="Baker S.E."/>
            <person name="Andersen M.R."/>
        </authorList>
    </citation>
    <scope>NUCLEOTIDE SEQUENCE [LARGE SCALE GENOMIC DNA]</scope>
    <source>
        <strain evidence="2 3">CBS 151.66</strain>
    </source>
</reference>
<dbReference type="EMBL" id="ML732195">
    <property type="protein sequence ID" value="KAB8075362.1"/>
    <property type="molecule type" value="Genomic_DNA"/>
</dbReference>
<dbReference type="Pfam" id="PF09830">
    <property type="entry name" value="ATP_transf"/>
    <property type="match status" value="1"/>
</dbReference>
<organism evidence="2 3">
    <name type="scientific">Aspergillus leporis</name>
    <dbReference type="NCBI Taxonomy" id="41062"/>
    <lineage>
        <taxon>Eukaryota</taxon>
        <taxon>Fungi</taxon>
        <taxon>Dikarya</taxon>
        <taxon>Ascomycota</taxon>
        <taxon>Pezizomycotina</taxon>
        <taxon>Eurotiomycetes</taxon>
        <taxon>Eurotiomycetidae</taxon>
        <taxon>Eurotiales</taxon>
        <taxon>Aspergillaceae</taxon>
        <taxon>Aspergillus</taxon>
        <taxon>Aspergillus subgen. Circumdati</taxon>
    </lineage>
</organism>
<accession>A0A5N5X7U5</accession>
<dbReference type="InterPro" id="IPR019200">
    <property type="entry name" value="ATP_adenylylTrfase_C"/>
</dbReference>